<organism evidence="1 2">
    <name type="scientific">Elysia marginata</name>
    <dbReference type="NCBI Taxonomy" id="1093978"/>
    <lineage>
        <taxon>Eukaryota</taxon>
        <taxon>Metazoa</taxon>
        <taxon>Spiralia</taxon>
        <taxon>Lophotrochozoa</taxon>
        <taxon>Mollusca</taxon>
        <taxon>Gastropoda</taxon>
        <taxon>Heterobranchia</taxon>
        <taxon>Euthyneura</taxon>
        <taxon>Panpulmonata</taxon>
        <taxon>Sacoglossa</taxon>
        <taxon>Placobranchoidea</taxon>
        <taxon>Plakobranchidae</taxon>
        <taxon>Elysia</taxon>
    </lineage>
</organism>
<name>A0AAV4JJ23_9GAST</name>
<dbReference type="EMBL" id="BMAT01003269">
    <property type="protein sequence ID" value="GFS22684.1"/>
    <property type="molecule type" value="Genomic_DNA"/>
</dbReference>
<dbReference type="Proteomes" id="UP000762676">
    <property type="component" value="Unassembled WGS sequence"/>
</dbReference>
<sequence length="86" mass="9667">MIIVAVFKPLVFFSCRRGPVRKREGCIPPPPAPSCYSRRVCQAILEICMETIIKSWHPQLKHPRPLVPQSICALTFEVPTLPSGIL</sequence>
<reference evidence="1 2" key="1">
    <citation type="journal article" date="2021" name="Elife">
        <title>Chloroplast acquisition without the gene transfer in kleptoplastic sea slugs, Plakobranchus ocellatus.</title>
        <authorList>
            <person name="Maeda T."/>
            <person name="Takahashi S."/>
            <person name="Yoshida T."/>
            <person name="Shimamura S."/>
            <person name="Takaki Y."/>
            <person name="Nagai Y."/>
            <person name="Toyoda A."/>
            <person name="Suzuki Y."/>
            <person name="Arimoto A."/>
            <person name="Ishii H."/>
            <person name="Satoh N."/>
            <person name="Nishiyama T."/>
            <person name="Hasebe M."/>
            <person name="Maruyama T."/>
            <person name="Minagawa J."/>
            <person name="Obokata J."/>
            <person name="Shigenobu S."/>
        </authorList>
    </citation>
    <scope>NUCLEOTIDE SEQUENCE [LARGE SCALE GENOMIC DNA]</scope>
</reference>
<accession>A0AAV4JJ23</accession>
<keyword evidence="2" id="KW-1185">Reference proteome</keyword>
<evidence type="ECO:0000313" key="2">
    <source>
        <dbReference type="Proteomes" id="UP000762676"/>
    </source>
</evidence>
<protein>
    <submittedName>
        <fullName evidence="1">Uncharacterized protein</fullName>
    </submittedName>
</protein>
<dbReference type="AlphaFoldDB" id="A0AAV4JJ23"/>
<evidence type="ECO:0000313" key="1">
    <source>
        <dbReference type="EMBL" id="GFS22684.1"/>
    </source>
</evidence>
<comment type="caution">
    <text evidence="1">The sequence shown here is derived from an EMBL/GenBank/DDBJ whole genome shotgun (WGS) entry which is preliminary data.</text>
</comment>
<gene>
    <name evidence="1" type="ORF">ElyMa_001622000</name>
</gene>
<proteinExistence type="predicted"/>